<dbReference type="AlphaFoldDB" id="A0A1A8RUI3"/>
<keyword evidence="1" id="KW-0675">Receptor</keyword>
<reference evidence="1" key="1">
    <citation type="submission" date="2016-05" db="EMBL/GenBank/DDBJ databases">
        <authorList>
            <person name="Lavstsen T."/>
            <person name="Jespersen J.S."/>
        </authorList>
    </citation>
    <scope>NUCLEOTIDE SEQUENCE</scope>
    <source>
        <tissue evidence="1">Brain</tissue>
    </source>
</reference>
<sequence>KWSLCVEDHSLKIDTFLFVFLFLQIDTVSRTQNTWRTFRTSLSPASKTTCPRVAWSALSPTTCPGSSGSCPSPGLCARRACSASSA</sequence>
<proteinExistence type="predicted"/>
<organism evidence="1">
    <name type="scientific">Nothobranchius rachovii</name>
    <name type="common">bluefin notho</name>
    <dbReference type="NCBI Taxonomy" id="451742"/>
    <lineage>
        <taxon>Eukaryota</taxon>
        <taxon>Metazoa</taxon>
        <taxon>Chordata</taxon>
        <taxon>Craniata</taxon>
        <taxon>Vertebrata</taxon>
        <taxon>Euteleostomi</taxon>
        <taxon>Actinopterygii</taxon>
        <taxon>Neopterygii</taxon>
        <taxon>Teleostei</taxon>
        <taxon>Neoteleostei</taxon>
        <taxon>Acanthomorphata</taxon>
        <taxon>Ovalentaria</taxon>
        <taxon>Atherinomorphae</taxon>
        <taxon>Cyprinodontiformes</taxon>
        <taxon>Nothobranchiidae</taxon>
        <taxon>Nothobranchius</taxon>
    </lineage>
</organism>
<dbReference type="EMBL" id="HAEH01019709">
    <property type="protein sequence ID" value="SBS09651.1"/>
    <property type="molecule type" value="Transcribed_RNA"/>
</dbReference>
<name>A0A1A8RUI3_9TELE</name>
<reference evidence="1" key="2">
    <citation type="submission" date="2016-06" db="EMBL/GenBank/DDBJ databases">
        <title>The genome of a short-lived fish provides insights into sex chromosome evolution and the genetic control of aging.</title>
        <authorList>
            <person name="Reichwald K."/>
            <person name="Felder M."/>
            <person name="Petzold A."/>
            <person name="Koch P."/>
            <person name="Groth M."/>
            <person name="Platzer M."/>
        </authorList>
    </citation>
    <scope>NUCLEOTIDE SEQUENCE</scope>
    <source>
        <tissue evidence="1">Brain</tissue>
    </source>
</reference>
<protein>
    <submittedName>
        <fullName evidence="1">Nuclear receptor subfamily 4, group A, member 1</fullName>
    </submittedName>
</protein>
<evidence type="ECO:0000313" key="1">
    <source>
        <dbReference type="EMBL" id="SBS09651.1"/>
    </source>
</evidence>
<feature type="non-terminal residue" evidence="1">
    <location>
        <position position="1"/>
    </location>
</feature>
<gene>
    <name evidence="1" type="primary">NR4A1</name>
</gene>
<accession>A0A1A8RUI3</accession>